<dbReference type="WBParaSite" id="MhA1_Contig1104.frz3.gene2">
    <property type="protein sequence ID" value="MhA1_Contig1104.frz3.gene2"/>
    <property type="gene ID" value="MhA1_Contig1104.frz3.gene2"/>
</dbReference>
<accession>A0A1I8B020</accession>
<dbReference type="Gene3D" id="3.30.460.10">
    <property type="entry name" value="Beta Polymerase, domain 2"/>
    <property type="match status" value="1"/>
</dbReference>
<dbReference type="AlphaFoldDB" id="A0A1I8B020"/>
<evidence type="ECO:0000313" key="2">
    <source>
        <dbReference type="Proteomes" id="UP000095281"/>
    </source>
</evidence>
<proteinExistence type="predicted"/>
<name>A0A1I8B020_MELHA</name>
<dbReference type="SUPFAM" id="SSF81301">
    <property type="entry name" value="Nucleotidyltransferase"/>
    <property type="match status" value="1"/>
</dbReference>
<reference evidence="3" key="1">
    <citation type="submission" date="2016-11" db="UniProtKB">
        <authorList>
            <consortium name="WormBaseParasite"/>
        </authorList>
    </citation>
    <scope>IDENTIFICATION</scope>
</reference>
<evidence type="ECO:0000256" key="1">
    <source>
        <dbReference type="SAM" id="MobiDB-lite"/>
    </source>
</evidence>
<evidence type="ECO:0000313" key="3">
    <source>
        <dbReference type="WBParaSite" id="MhA1_Contig1104.frz3.gene2"/>
    </source>
</evidence>
<protein>
    <submittedName>
        <fullName evidence="3">Polymerase nucleotidyl transferase domain-containing protein</fullName>
    </submittedName>
</protein>
<feature type="compositionally biased region" description="Basic and acidic residues" evidence="1">
    <location>
        <begin position="421"/>
        <end position="430"/>
    </location>
</feature>
<organism evidence="2 3">
    <name type="scientific">Meloidogyne hapla</name>
    <name type="common">Root-knot nematode worm</name>
    <dbReference type="NCBI Taxonomy" id="6305"/>
    <lineage>
        <taxon>Eukaryota</taxon>
        <taxon>Metazoa</taxon>
        <taxon>Ecdysozoa</taxon>
        <taxon>Nematoda</taxon>
        <taxon>Chromadorea</taxon>
        <taxon>Rhabditida</taxon>
        <taxon>Tylenchina</taxon>
        <taxon>Tylenchomorpha</taxon>
        <taxon>Tylenchoidea</taxon>
        <taxon>Meloidogynidae</taxon>
        <taxon>Meloidogyninae</taxon>
        <taxon>Meloidogyne</taxon>
    </lineage>
</organism>
<sequence length="430" mass="51272">MILGGSELLNTATDNSDLDIIFLLPEIYGEERKSQFCNKCFNKNYFETRPCSEHDLIFGENQLSLYSNMKKEIVSEETINELELNENEANINLINARLPLLAFEIKGVEIDVMIANIPDLKIEKDLDLTNHDNIENIKRNLKFIEEKISTMIKTENKLYKESILILTGYRIAYRTKFYLIESSRWQLFSDLLRIVKYWAKTFEQFEKTNLPLKENFYKEIFKELKYEKEYEHFLMIVCTEEIKDGGKECESLKTKVRVALINWAKNALLKMEIEGNDTVHIKNYLLEYHALTDFESKCTDKELNSLLKEGNTINCPKIEIIECKDETNKKWKKIQVEQRKWYLTSNVRKNQIHEKSKEENNNDLLPRLSDIKFEKLELSKDLFVKIPINAKFYQKKEFKEYRKRPLIEEHNEKRNIHKVKKKDEEKMEKN</sequence>
<feature type="region of interest" description="Disordered" evidence="1">
    <location>
        <begin position="409"/>
        <end position="430"/>
    </location>
</feature>
<dbReference type="InterPro" id="IPR043519">
    <property type="entry name" value="NT_sf"/>
</dbReference>
<dbReference type="Proteomes" id="UP000095281">
    <property type="component" value="Unplaced"/>
</dbReference>
<keyword evidence="2" id="KW-1185">Reference proteome</keyword>